<organism evidence="1 2">
    <name type="scientific">Deinococcus xianganensis</name>
    <dbReference type="NCBI Taxonomy" id="1507289"/>
    <lineage>
        <taxon>Bacteria</taxon>
        <taxon>Thermotogati</taxon>
        <taxon>Deinococcota</taxon>
        <taxon>Deinococci</taxon>
        <taxon>Deinococcales</taxon>
        <taxon>Deinococcaceae</taxon>
        <taxon>Deinococcus</taxon>
    </lineage>
</organism>
<dbReference type="AlphaFoldDB" id="A0A6I4YXV5"/>
<reference evidence="1 2" key="1">
    <citation type="submission" date="2019-11" db="EMBL/GenBank/DDBJ databases">
        <title>Genome sequence of Deinococcus xianganensis Y35, AI-2 producing algicidal bacterium, isolated from lake water.</title>
        <authorList>
            <person name="Li Y."/>
        </authorList>
    </citation>
    <scope>NUCLEOTIDE SEQUENCE [LARGE SCALE GENOMIC DNA]</scope>
    <source>
        <strain evidence="1 2">Y35</strain>
    </source>
</reference>
<accession>A0A6I4YXV5</accession>
<keyword evidence="2" id="KW-1185">Reference proteome</keyword>
<proteinExistence type="predicted"/>
<sequence>MQGANHTKAAELTGTFGETLHTAAAALRAGDEQRASNLLRQVHDAVRAGEPARDWATLALLLDPIAARLRASAQGPVTGPVPAVQGGA</sequence>
<protein>
    <submittedName>
        <fullName evidence="1">Uncharacterized protein</fullName>
    </submittedName>
</protein>
<comment type="caution">
    <text evidence="1">The sequence shown here is derived from an EMBL/GenBank/DDBJ whole genome shotgun (WGS) entry which is preliminary data.</text>
</comment>
<dbReference type="RefSeq" id="WP_160982518.1">
    <property type="nucleotide sequence ID" value="NZ_WVHK01000153.1"/>
</dbReference>
<dbReference type="EMBL" id="WVHK01000153">
    <property type="protein sequence ID" value="MXV21943.1"/>
    <property type="molecule type" value="Genomic_DNA"/>
</dbReference>
<dbReference type="Proteomes" id="UP000430519">
    <property type="component" value="Unassembled WGS sequence"/>
</dbReference>
<name>A0A6I4YXV5_9DEIO</name>
<evidence type="ECO:0000313" key="2">
    <source>
        <dbReference type="Proteomes" id="UP000430519"/>
    </source>
</evidence>
<gene>
    <name evidence="1" type="ORF">GLX28_20180</name>
</gene>
<evidence type="ECO:0000313" key="1">
    <source>
        <dbReference type="EMBL" id="MXV21943.1"/>
    </source>
</evidence>